<dbReference type="EMBL" id="MU003770">
    <property type="protein sequence ID" value="KAF2724669.1"/>
    <property type="molecule type" value="Genomic_DNA"/>
</dbReference>
<dbReference type="GO" id="GO:0051315">
    <property type="term" value="P:attachment of mitotic spindle microtubules to kinetochore"/>
    <property type="evidence" value="ECO:0007669"/>
    <property type="project" value="TreeGrafter"/>
</dbReference>
<dbReference type="OrthoDB" id="18959at2759"/>
<reference evidence="4" key="1">
    <citation type="journal article" date="2020" name="Stud. Mycol.">
        <title>101 Dothideomycetes genomes: a test case for predicting lifestyles and emergence of pathogens.</title>
        <authorList>
            <person name="Haridas S."/>
            <person name="Albert R."/>
            <person name="Binder M."/>
            <person name="Bloem J."/>
            <person name="Labutti K."/>
            <person name="Salamov A."/>
            <person name="Andreopoulos B."/>
            <person name="Baker S."/>
            <person name="Barry K."/>
            <person name="Bills G."/>
            <person name="Bluhm B."/>
            <person name="Cannon C."/>
            <person name="Castanera R."/>
            <person name="Culley D."/>
            <person name="Daum C."/>
            <person name="Ezra D."/>
            <person name="Gonzalez J."/>
            <person name="Henrissat B."/>
            <person name="Kuo A."/>
            <person name="Liang C."/>
            <person name="Lipzen A."/>
            <person name="Lutzoni F."/>
            <person name="Magnuson J."/>
            <person name="Mondo S."/>
            <person name="Nolan M."/>
            <person name="Ohm R."/>
            <person name="Pangilinan J."/>
            <person name="Park H.-J."/>
            <person name="Ramirez L."/>
            <person name="Alfaro M."/>
            <person name="Sun H."/>
            <person name="Tritt A."/>
            <person name="Yoshinaga Y."/>
            <person name="Zwiers L.-H."/>
            <person name="Turgeon B."/>
            <person name="Goodwin S."/>
            <person name="Spatafora J."/>
            <person name="Crous P."/>
            <person name="Grigoriev I."/>
        </authorList>
    </citation>
    <scope>NUCLEOTIDE SEQUENCE</scope>
    <source>
        <strain evidence="4">CBS 116435</strain>
    </source>
</reference>
<dbReference type="Proteomes" id="UP000799441">
    <property type="component" value="Unassembled WGS sequence"/>
</dbReference>
<dbReference type="Pfam" id="PF20882">
    <property type="entry name" value="Sos7"/>
    <property type="match status" value="1"/>
</dbReference>
<feature type="region of interest" description="Disordered" evidence="2">
    <location>
        <begin position="229"/>
        <end position="250"/>
    </location>
</feature>
<keyword evidence="5" id="KW-1185">Reference proteome</keyword>
<dbReference type="PANTHER" id="PTHR37329">
    <property type="entry name" value="KINETOCHORE PROTEIN SOS7"/>
    <property type="match status" value="1"/>
</dbReference>
<protein>
    <recommendedName>
        <fullName evidence="3">Kinetochore protein Sos7 coiled-coil domain-containing protein</fullName>
    </recommendedName>
</protein>
<dbReference type="InterPro" id="IPR037475">
    <property type="entry name" value="Sos7"/>
</dbReference>
<sequence length="272" mass="31280">MEPSEALQQLDANPELHILKIASPYLSEPQNKLVSKGSSRDEHDVSSPLTLLTDLKQYQELFGKLRFSYTEQVTKEKFLRAVTSDPPEFVSSEENVELEQRLREEKAALKRRKEEVRQLIMALDEQGRELARRYEHVQLQRTQLDVLPSQINALSTTIEELKQQQHASHSDDPDLNLPLQPTVALLNKRNQELADLDRQIALLRERLPHKQQEAERLKEDVELLQRRKEEAVKSTQEAQRKRAAGGSVGDGLEEKARWLKAQGMALRGMLEV</sequence>
<proteinExistence type="predicted"/>
<evidence type="ECO:0000313" key="5">
    <source>
        <dbReference type="Proteomes" id="UP000799441"/>
    </source>
</evidence>
<organism evidence="4 5">
    <name type="scientific">Polychaeton citri CBS 116435</name>
    <dbReference type="NCBI Taxonomy" id="1314669"/>
    <lineage>
        <taxon>Eukaryota</taxon>
        <taxon>Fungi</taxon>
        <taxon>Dikarya</taxon>
        <taxon>Ascomycota</taxon>
        <taxon>Pezizomycotina</taxon>
        <taxon>Dothideomycetes</taxon>
        <taxon>Dothideomycetidae</taxon>
        <taxon>Capnodiales</taxon>
        <taxon>Capnodiaceae</taxon>
        <taxon>Polychaeton</taxon>
    </lineage>
</organism>
<name>A0A9P4QGW9_9PEZI</name>
<dbReference type="GO" id="GO:0000776">
    <property type="term" value="C:kinetochore"/>
    <property type="evidence" value="ECO:0007669"/>
    <property type="project" value="InterPro"/>
</dbReference>
<dbReference type="PANTHER" id="PTHR37329:SF1">
    <property type="entry name" value="KINETOCHORE PROTEIN SOS7"/>
    <property type="match status" value="1"/>
</dbReference>
<dbReference type="InterPro" id="IPR048781">
    <property type="entry name" value="Sos7_CC"/>
</dbReference>
<comment type="caution">
    <text evidence="4">The sequence shown here is derived from an EMBL/GenBank/DDBJ whole genome shotgun (WGS) entry which is preliminary data.</text>
</comment>
<accession>A0A9P4QGW9</accession>
<gene>
    <name evidence="4" type="ORF">K431DRAFT_281620</name>
</gene>
<feature type="domain" description="Kinetochore protein Sos7 coiled-coil" evidence="3">
    <location>
        <begin position="60"/>
        <end position="134"/>
    </location>
</feature>
<evidence type="ECO:0000256" key="1">
    <source>
        <dbReference type="SAM" id="Coils"/>
    </source>
</evidence>
<dbReference type="GO" id="GO:0034501">
    <property type="term" value="P:protein localization to kinetochore"/>
    <property type="evidence" value="ECO:0007669"/>
    <property type="project" value="InterPro"/>
</dbReference>
<dbReference type="AlphaFoldDB" id="A0A9P4QGW9"/>
<evidence type="ECO:0000259" key="3">
    <source>
        <dbReference type="Pfam" id="PF20882"/>
    </source>
</evidence>
<keyword evidence="1" id="KW-0175">Coiled coil</keyword>
<evidence type="ECO:0000256" key="2">
    <source>
        <dbReference type="SAM" id="MobiDB-lite"/>
    </source>
</evidence>
<feature type="coiled-coil region" evidence="1">
    <location>
        <begin position="95"/>
        <end position="126"/>
    </location>
</feature>
<evidence type="ECO:0000313" key="4">
    <source>
        <dbReference type="EMBL" id="KAF2724669.1"/>
    </source>
</evidence>